<dbReference type="AlphaFoldDB" id="A0AA39NNM9"/>
<comment type="caution">
    <text evidence="2">The sequence shown here is derived from an EMBL/GenBank/DDBJ whole genome shotgun (WGS) entry which is preliminary data.</text>
</comment>
<gene>
    <name evidence="2" type="ORF">IW261DRAFT_1573469</name>
</gene>
<reference evidence="2" key="1">
    <citation type="submission" date="2023-06" db="EMBL/GenBank/DDBJ databases">
        <authorList>
            <consortium name="Lawrence Berkeley National Laboratory"/>
            <person name="Ahrendt S."/>
            <person name="Sahu N."/>
            <person name="Indic B."/>
            <person name="Wong-Bajracharya J."/>
            <person name="Merenyi Z."/>
            <person name="Ke H.-M."/>
            <person name="Monk M."/>
            <person name="Kocsube S."/>
            <person name="Drula E."/>
            <person name="Lipzen A."/>
            <person name="Balint B."/>
            <person name="Henrissat B."/>
            <person name="Andreopoulos B."/>
            <person name="Martin F.M."/>
            <person name="Harder C.B."/>
            <person name="Rigling D."/>
            <person name="Ford K.L."/>
            <person name="Foster G.D."/>
            <person name="Pangilinan J."/>
            <person name="Papanicolaou A."/>
            <person name="Barry K."/>
            <person name="LaButti K."/>
            <person name="Viragh M."/>
            <person name="Koriabine M."/>
            <person name="Yan M."/>
            <person name="Riley R."/>
            <person name="Champramary S."/>
            <person name="Plett K.L."/>
            <person name="Tsai I.J."/>
            <person name="Slot J."/>
            <person name="Sipos G."/>
            <person name="Plett J."/>
            <person name="Nagy L.G."/>
            <person name="Grigoriev I.V."/>
        </authorList>
    </citation>
    <scope>NUCLEOTIDE SEQUENCE</scope>
    <source>
        <strain evidence="2">ICMP 16352</strain>
    </source>
</reference>
<organism evidence="2 3">
    <name type="scientific">Armillaria novae-zelandiae</name>
    <dbReference type="NCBI Taxonomy" id="153914"/>
    <lineage>
        <taxon>Eukaryota</taxon>
        <taxon>Fungi</taxon>
        <taxon>Dikarya</taxon>
        <taxon>Basidiomycota</taxon>
        <taxon>Agaricomycotina</taxon>
        <taxon>Agaricomycetes</taxon>
        <taxon>Agaricomycetidae</taxon>
        <taxon>Agaricales</taxon>
        <taxon>Marasmiineae</taxon>
        <taxon>Physalacriaceae</taxon>
        <taxon>Armillaria</taxon>
    </lineage>
</organism>
<dbReference type="EMBL" id="JAUEPR010000067">
    <property type="protein sequence ID" value="KAK0468728.1"/>
    <property type="molecule type" value="Genomic_DNA"/>
</dbReference>
<name>A0AA39NNM9_9AGAR</name>
<evidence type="ECO:0000313" key="2">
    <source>
        <dbReference type="EMBL" id="KAK0468728.1"/>
    </source>
</evidence>
<keyword evidence="1" id="KW-0472">Membrane</keyword>
<evidence type="ECO:0000256" key="1">
    <source>
        <dbReference type="SAM" id="Phobius"/>
    </source>
</evidence>
<keyword evidence="1" id="KW-0812">Transmembrane</keyword>
<keyword evidence="1" id="KW-1133">Transmembrane helix</keyword>
<dbReference type="Proteomes" id="UP001175227">
    <property type="component" value="Unassembled WGS sequence"/>
</dbReference>
<accession>A0AA39NNM9</accession>
<sequence>MSAQTADILRYLMSMNAAHYAVSLTAVAPAFVPVGQINYGVAGACLENMMMLWLRFYFNAYKLSPHMDVHDHTSFRSLAKGYS</sequence>
<evidence type="ECO:0000313" key="3">
    <source>
        <dbReference type="Proteomes" id="UP001175227"/>
    </source>
</evidence>
<feature type="transmembrane region" description="Helical" evidence="1">
    <location>
        <begin position="12"/>
        <end position="31"/>
    </location>
</feature>
<keyword evidence="3" id="KW-1185">Reference proteome</keyword>
<protein>
    <submittedName>
        <fullName evidence="2">Uncharacterized protein</fullName>
    </submittedName>
</protein>
<proteinExistence type="predicted"/>